<dbReference type="EMBL" id="CDHK01000006">
    <property type="protein sequence ID" value="CEJ58916.1"/>
    <property type="molecule type" value="Genomic_DNA"/>
</dbReference>
<protein>
    <recommendedName>
        <fullName evidence="9">Dynamin family protein</fullName>
    </recommendedName>
</protein>
<dbReference type="Pfam" id="PF00350">
    <property type="entry name" value="Dynamin_N"/>
    <property type="match status" value="1"/>
</dbReference>
<dbReference type="InterPro" id="IPR027417">
    <property type="entry name" value="P-loop_NTPase"/>
</dbReference>
<dbReference type="SUPFAM" id="SSF52540">
    <property type="entry name" value="P-loop containing nucleoside triphosphate hydrolases"/>
    <property type="match status" value="1"/>
</dbReference>
<gene>
    <name evidence="7" type="ORF">PMG11_07558</name>
</gene>
<keyword evidence="1" id="KW-0547">Nucleotide-binding</keyword>
<dbReference type="GO" id="GO:0005739">
    <property type="term" value="C:mitochondrion"/>
    <property type="evidence" value="ECO:0007669"/>
    <property type="project" value="TreeGrafter"/>
</dbReference>
<dbReference type="InterPro" id="IPR001401">
    <property type="entry name" value="Dynamin_GTPase"/>
</dbReference>
<dbReference type="Pfam" id="PF02212">
    <property type="entry name" value="GED"/>
    <property type="match status" value="1"/>
</dbReference>
<evidence type="ECO:0000259" key="5">
    <source>
        <dbReference type="PROSITE" id="PS51388"/>
    </source>
</evidence>
<dbReference type="GO" id="GO:0008017">
    <property type="term" value="F:microtubule binding"/>
    <property type="evidence" value="ECO:0007669"/>
    <property type="project" value="TreeGrafter"/>
</dbReference>
<sequence>MVAKPEDKAMHQLQGQQSELLDKIDELRSIGVGGLVELPQLIVCGSQSSGKSSVLEAISRVRFPTKGTICTRFATEVILRRKPQAKVKVSIEPGDSRTDERERERLRSFTSEAFSSDNDLKNLINQARDFMGISDNVDQHAGFSDDVLKIEISGPDKPELSLVDLPGLYTSASKEQSKEGIPIVRQLTERYMAKSRSIILAVISAKVDYHIQEVLDIAKDHDPHYERVLAIVTHSDKLDEGSDEEERYLQYIRNESIKLKLGWHALVNRNHKMRDVPDDERDEEERKHFAKGRWASLPRAHVGIDRLRHRLSKILLKHIAGNLPTLIRDIDQKIDDRKQSLAKLGTARPTTRDQRGFLLNISSNFQQITAEAVNGFYNKEFFGGLSDELLESGDARRLRAVIRELNEYFADAMSVHGFRRQLPEDVCEVPQPLSDFENPKFQSYLNQWIPEKVTEKDIMNQMIRQALNNRGIEFPGNANQLLIGELFRDQARPWRDIAQYHLSQAWGSVNEFVQLAFEYLADDSTKKALLADIINPRLDMLRNSLDDKLDELLSYTTSGHPLPIGRSFLQRIQSCRTNRQLQSLRNNLILNSKNPERSTSEEWQTKFTLRDLKNAATQAQSSDGQFAVADIVVQMQSYYETAIVIFIDNVAILAIENCLLRPLEHIFSNQVINKMDDEEIERLAGESQEVKEERERLSRELKKLEAGMRTLSTFNVDRPSSNRPSPLDAHLTSPSRSPAPSRKRSSAHHRGNPPAIQINGSTNGINHRGGLESGEVY</sequence>
<evidence type="ECO:0000259" key="6">
    <source>
        <dbReference type="PROSITE" id="PS51718"/>
    </source>
</evidence>
<dbReference type="InterPro" id="IPR030381">
    <property type="entry name" value="G_DYNAMIN_dom"/>
</dbReference>
<evidence type="ECO:0000256" key="2">
    <source>
        <dbReference type="ARBA" id="ARBA00023134"/>
    </source>
</evidence>
<dbReference type="Gene3D" id="3.40.50.300">
    <property type="entry name" value="P-loop containing nucleotide triphosphate hydrolases"/>
    <property type="match status" value="1"/>
</dbReference>
<dbReference type="InterPro" id="IPR020850">
    <property type="entry name" value="GED_dom"/>
</dbReference>
<dbReference type="OrthoDB" id="415706at2759"/>
<dbReference type="AlphaFoldDB" id="A0A0F7TSX9"/>
<dbReference type="GO" id="GO:0000266">
    <property type="term" value="P:mitochondrial fission"/>
    <property type="evidence" value="ECO:0007669"/>
    <property type="project" value="TreeGrafter"/>
</dbReference>
<dbReference type="Pfam" id="PF01031">
    <property type="entry name" value="Dynamin_M"/>
    <property type="match status" value="1"/>
</dbReference>
<evidence type="ECO:0008006" key="9">
    <source>
        <dbReference type="Google" id="ProtNLM"/>
    </source>
</evidence>
<dbReference type="InterPro" id="IPR000375">
    <property type="entry name" value="Dynamin_stalk"/>
</dbReference>
<dbReference type="GO" id="GO:0016559">
    <property type="term" value="P:peroxisome fission"/>
    <property type="evidence" value="ECO:0007669"/>
    <property type="project" value="TreeGrafter"/>
</dbReference>
<dbReference type="GO" id="GO:0005525">
    <property type="term" value="F:GTP binding"/>
    <property type="evidence" value="ECO:0007669"/>
    <property type="project" value="InterPro"/>
</dbReference>
<dbReference type="PANTHER" id="PTHR11566:SF149">
    <property type="entry name" value="GTPASE, PUTATIVE (AFU_ORTHOLOGUE AFUA_6G11890)-RELATED"/>
    <property type="match status" value="1"/>
</dbReference>
<feature type="compositionally biased region" description="Polar residues" evidence="4">
    <location>
        <begin position="712"/>
        <end position="724"/>
    </location>
</feature>
<dbReference type="SMART" id="SM00053">
    <property type="entry name" value="DYNc"/>
    <property type="match status" value="1"/>
</dbReference>
<dbReference type="CDD" id="cd08771">
    <property type="entry name" value="DLP_1"/>
    <property type="match status" value="1"/>
</dbReference>
<evidence type="ECO:0000256" key="3">
    <source>
        <dbReference type="SAM" id="Coils"/>
    </source>
</evidence>
<dbReference type="GO" id="GO:0005874">
    <property type="term" value="C:microtubule"/>
    <property type="evidence" value="ECO:0007669"/>
    <property type="project" value="TreeGrafter"/>
</dbReference>
<dbReference type="GO" id="GO:0048312">
    <property type="term" value="P:intracellular distribution of mitochondria"/>
    <property type="evidence" value="ECO:0007669"/>
    <property type="project" value="TreeGrafter"/>
</dbReference>
<dbReference type="GO" id="GO:0006897">
    <property type="term" value="P:endocytosis"/>
    <property type="evidence" value="ECO:0007669"/>
    <property type="project" value="TreeGrafter"/>
</dbReference>
<evidence type="ECO:0000256" key="1">
    <source>
        <dbReference type="ARBA" id="ARBA00022741"/>
    </source>
</evidence>
<feature type="region of interest" description="Disordered" evidence="4">
    <location>
        <begin position="712"/>
        <end position="777"/>
    </location>
</feature>
<dbReference type="Proteomes" id="UP000042958">
    <property type="component" value="Unassembled WGS sequence"/>
</dbReference>
<keyword evidence="2" id="KW-0342">GTP-binding</keyword>
<dbReference type="PANTHER" id="PTHR11566">
    <property type="entry name" value="DYNAMIN"/>
    <property type="match status" value="1"/>
</dbReference>
<keyword evidence="8" id="KW-1185">Reference proteome</keyword>
<dbReference type="FunFam" id="3.40.50.300:FF:001425">
    <property type="entry name" value="Dynamin GTPase, putative"/>
    <property type="match status" value="1"/>
</dbReference>
<name>A0A0F7TSX9_PENBI</name>
<feature type="domain" description="GED" evidence="5">
    <location>
        <begin position="628"/>
        <end position="719"/>
    </location>
</feature>
<dbReference type="InterPro" id="IPR045063">
    <property type="entry name" value="Dynamin_N"/>
</dbReference>
<feature type="domain" description="Dynamin-type G" evidence="6">
    <location>
        <begin position="35"/>
        <end position="324"/>
    </location>
</feature>
<accession>A0A0F7TSX9</accession>
<dbReference type="GO" id="GO:0003924">
    <property type="term" value="F:GTPase activity"/>
    <property type="evidence" value="ECO:0007669"/>
    <property type="project" value="InterPro"/>
</dbReference>
<evidence type="ECO:0000256" key="4">
    <source>
        <dbReference type="SAM" id="MobiDB-lite"/>
    </source>
</evidence>
<feature type="compositionally biased region" description="Basic residues" evidence="4">
    <location>
        <begin position="741"/>
        <end position="751"/>
    </location>
</feature>
<proteinExistence type="predicted"/>
<dbReference type="InterPro" id="IPR003130">
    <property type="entry name" value="GED"/>
</dbReference>
<dbReference type="PROSITE" id="PS51388">
    <property type="entry name" value="GED"/>
    <property type="match status" value="1"/>
</dbReference>
<organism evidence="7 8">
    <name type="scientific">Penicillium brasilianum</name>
    <dbReference type="NCBI Taxonomy" id="104259"/>
    <lineage>
        <taxon>Eukaryota</taxon>
        <taxon>Fungi</taxon>
        <taxon>Dikarya</taxon>
        <taxon>Ascomycota</taxon>
        <taxon>Pezizomycotina</taxon>
        <taxon>Eurotiomycetes</taxon>
        <taxon>Eurotiomycetidae</taxon>
        <taxon>Eurotiales</taxon>
        <taxon>Aspergillaceae</taxon>
        <taxon>Penicillium</taxon>
    </lineage>
</organism>
<dbReference type="PRINTS" id="PR00195">
    <property type="entry name" value="DYNAMIN"/>
</dbReference>
<dbReference type="STRING" id="104259.A0A0F7TSX9"/>
<dbReference type="GO" id="GO:0016020">
    <property type="term" value="C:membrane"/>
    <property type="evidence" value="ECO:0007669"/>
    <property type="project" value="TreeGrafter"/>
</dbReference>
<evidence type="ECO:0000313" key="8">
    <source>
        <dbReference type="Proteomes" id="UP000042958"/>
    </source>
</evidence>
<feature type="coiled-coil region" evidence="3">
    <location>
        <begin position="680"/>
        <end position="707"/>
    </location>
</feature>
<dbReference type="InterPro" id="IPR022812">
    <property type="entry name" value="Dynamin"/>
</dbReference>
<reference evidence="8" key="1">
    <citation type="journal article" date="2015" name="Genome Announc.">
        <title>Draft genome sequence of the fungus Penicillium brasilianum MG11.</title>
        <authorList>
            <person name="Horn F."/>
            <person name="Linde J."/>
            <person name="Mattern D.J."/>
            <person name="Walther G."/>
            <person name="Guthke R."/>
            <person name="Brakhage A.A."/>
            <person name="Valiante V."/>
        </authorList>
    </citation>
    <scope>NUCLEOTIDE SEQUENCE [LARGE SCALE GENOMIC DNA]</scope>
    <source>
        <strain evidence="8">MG11</strain>
    </source>
</reference>
<keyword evidence="3" id="KW-0175">Coiled coil</keyword>
<dbReference type="PROSITE" id="PS51718">
    <property type="entry name" value="G_DYNAMIN_2"/>
    <property type="match status" value="1"/>
</dbReference>
<evidence type="ECO:0000313" key="7">
    <source>
        <dbReference type="EMBL" id="CEJ58916.1"/>
    </source>
</evidence>